<dbReference type="InterPro" id="IPR007221">
    <property type="entry name" value="MreC"/>
</dbReference>
<evidence type="ECO:0000313" key="6">
    <source>
        <dbReference type="EMBL" id="SFN26426.1"/>
    </source>
</evidence>
<dbReference type="GO" id="GO:0008360">
    <property type="term" value="P:regulation of cell shape"/>
    <property type="evidence" value="ECO:0007669"/>
    <property type="project" value="UniProtKB-KW"/>
</dbReference>
<dbReference type="RefSeq" id="WP_091518926.1">
    <property type="nucleotide sequence ID" value="NZ_FOVI01000003.1"/>
</dbReference>
<evidence type="ECO:0000259" key="5">
    <source>
        <dbReference type="Pfam" id="PF04085"/>
    </source>
</evidence>
<evidence type="ECO:0000256" key="1">
    <source>
        <dbReference type="ARBA" id="ARBA00009369"/>
    </source>
</evidence>
<accession>A0A1I4XLD7</accession>
<dbReference type="GO" id="GO:0005886">
    <property type="term" value="C:plasma membrane"/>
    <property type="evidence" value="ECO:0007669"/>
    <property type="project" value="TreeGrafter"/>
</dbReference>
<organism evidence="6 7">
    <name type="scientific">Paenimyroides ummariense</name>
    <dbReference type="NCBI Taxonomy" id="913024"/>
    <lineage>
        <taxon>Bacteria</taxon>
        <taxon>Pseudomonadati</taxon>
        <taxon>Bacteroidota</taxon>
        <taxon>Flavobacteriia</taxon>
        <taxon>Flavobacteriales</taxon>
        <taxon>Flavobacteriaceae</taxon>
        <taxon>Paenimyroides</taxon>
    </lineage>
</organism>
<sequence length="277" mass="31272">MQQIIYFITKNSTKLLFLLLLVVSLYLTVQTHSYHQSQMLHSANFVSGTIYEKTNSITEYLHLKDENNRLAEENAKMKQILYNSQLIIDSTFAVNPEIRFAQDYKLFNAKIIKNSYFKKENYLTIKGGKVNGIKKDMGVINSKGVIGIVENVSKNYATVQSILNTHTKIGAKVSNTNHFGTITWDGKNAGYVQLMDIPKLAALRKGDSIVTGGISTIFPENVPVGLVDKVFTSKNSNFYTISVRLFNDMTNISSVYLIEHVHIKEITELEEQTVSDE</sequence>
<keyword evidence="3" id="KW-0133">Cell shape</keyword>
<dbReference type="PANTHER" id="PTHR34138">
    <property type="entry name" value="CELL SHAPE-DETERMINING PROTEIN MREC"/>
    <property type="match status" value="1"/>
</dbReference>
<dbReference type="InterPro" id="IPR042177">
    <property type="entry name" value="Cell/Rod_1"/>
</dbReference>
<dbReference type="Proteomes" id="UP000199036">
    <property type="component" value="Unassembled WGS sequence"/>
</dbReference>
<protein>
    <recommendedName>
        <fullName evidence="2">Cell shape-determining protein MreC</fullName>
    </recommendedName>
    <alternativeName>
        <fullName evidence="4">Cell shape protein MreC</fullName>
    </alternativeName>
</protein>
<dbReference type="STRING" id="913024.SAMN05421741_10332"/>
<dbReference type="NCBIfam" id="NF010532">
    <property type="entry name" value="PRK13922.9-3"/>
    <property type="match status" value="1"/>
</dbReference>
<gene>
    <name evidence="6" type="ORF">SAMN05421741_10332</name>
</gene>
<dbReference type="InterPro" id="IPR042175">
    <property type="entry name" value="Cell/Rod_MreC_2"/>
</dbReference>
<dbReference type="Gene3D" id="2.40.10.350">
    <property type="entry name" value="Rod shape-determining protein MreC, domain 2"/>
    <property type="match status" value="1"/>
</dbReference>
<dbReference type="OrthoDB" id="9811827at2"/>
<name>A0A1I4XLD7_9FLAO</name>
<evidence type="ECO:0000313" key="7">
    <source>
        <dbReference type="Proteomes" id="UP000199036"/>
    </source>
</evidence>
<keyword evidence="7" id="KW-1185">Reference proteome</keyword>
<reference evidence="7" key="1">
    <citation type="submission" date="2016-10" db="EMBL/GenBank/DDBJ databases">
        <authorList>
            <person name="Varghese N."/>
            <person name="Submissions S."/>
        </authorList>
    </citation>
    <scope>NUCLEOTIDE SEQUENCE [LARGE SCALE GENOMIC DNA]</scope>
    <source>
        <strain evidence="7">DS-12</strain>
    </source>
</reference>
<evidence type="ECO:0000256" key="4">
    <source>
        <dbReference type="ARBA" id="ARBA00032089"/>
    </source>
</evidence>
<comment type="similarity">
    <text evidence="1">Belongs to the MreC family.</text>
</comment>
<dbReference type="Gene3D" id="2.40.10.340">
    <property type="entry name" value="Rod shape-determining protein MreC, domain 1"/>
    <property type="match status" value="1"/>
</dbReference>
<feature type="domain" description="Rod shape-determining protein MreC beta-barrel core" evidence="5">
    <location>
        <begin position="111"/>
        <end position="259"/>
    </location>
</feature>
<dbReference type="EMBL" id="FOVI01000003">
    <property type="protein sequence ID" value="SFN26426.1"/>
    <property type="molecule type" value="Genomic_DNA"/>
</dbReference>
<evidence type="ECO:0000256" key="2">
    <source>
        <dbReference type="ARBA" id="ARBA00013855"/>
    </source>
</evidence>
<evidence type="ECO:0000256" key="3">
    <source>
        <dbReference type="ARBA" id="ARBA00022960"/>
    </source>
</evidence>
<dbReference type="PANTHER" id="PTHR34138:SF1">
    <property type="entry name" value="CELL SHAPE-DETERMINING PROTEIN MREC"/>
    <property type="match status" value="1"/>
</dbReference>
<dbReference type="AlphaFoldDB" id="A0A1I4XLD7"/>
<dbReference type="Pfam" id="PF04085">
    <property type="entry name" value="MreC"/>
    <property type="match status" value="1"/>
</dbReference>
<dbReference type="InterPro" id="IPR055342">
    <property type="entry name" value="MreC_beta-barrel_core"/>
</dbReference>
<proteinExistence type="inferred from homology"/>